<evidence type="ECO:0000313" key="2">
    <source>
        <dbReference type="EMBL" id="ABJ60419.1"/>
    </source>
</evidence>
<proteinExistence type="predicted"/>
<organism evidence="2 3">
    <name type="scientific">Lactobacillus gasseri (strain ATCC 33323 / DSM 20243 / BCRC 14619 / CIP 102991 / JCM 1131 / KCTC 3163 / NCIMB 11718 / NCTC 13722 / AM63)</name>
    <dbReference type="NCBI Taxonomy" id="324831"/>
    <lineage>
        <taxon>Bacteria</taxon>
        <taxon>Bacillati</taxon>
        <taxon>Bacillota</taxon>
        <taxon>Bacilli</taxon>
        <taxon>Lactobacillales</taxon>
        <taxon>Lactobacillaceae</taxon>
        <taxon>Lactobacillus</taxon>
    </lineage>
</organism>
<gene>
    <name evidence="2" type="ordered locus">LGAS_1044</name>
</gene>
<dbReference type="PROSITE" id="PS51186">
    <property type="entry name" value="GNAT"/>
    <property type="match status" value="1"/>
</dbReference>
<dbReference type="InterPro" id="IPR000182">
    <property type="entry name" value="GNAT_dom"/>
</dbReference>
<evidence type="ECO:0000259" key="1">
    <source>
        <dbReference type="PROSITE" id="PS51186"/>
    </source>
</evidence>
<dbReference type="Pfam" id="PF00583">
    <property type="entry name" value="Acetyltransf_1"/>
    <property type="match status" value="1"/>
</dbReference>
<dbReference type="EMBL" id="CP000413">
    <property type="protein sequence ID" value="ABJ60419.1"/>
    <property type="molecule type" value="Genomic_DNA"/>
</dbReference>
<evidence type="ECO:0000313" key="3">
    <source>
        <dbReference type="Proteomes" id="UP000000664"/>
    </source>
</evidence>
<protein>
    <submittedName>
        <fullName evidence="2">Acetyltransferase, GNAT family</fullName>
    </submittedName>
</protein>
<sequence>MELKRITNQNLWDVVNLKVKSDQKEYIADNTISLLEAYATQNEGEKVETFAIYEKDNLVGFAMINFNVCNWEGAPKVARNNYCLWRFMIDQKYQDQALGIDALVCLIRYIKSMPLGRGKKLYLSYVPTNVAAEKLYKAAGFVPNGEKIGEEIVLVLDLENQL</sequence>
<dbReference type="SUPFAM" id="SSF55729">
    <property type="entry name" value="Acyl-CoA N-acyltransferases (Nat)"/>
    <property type="match status" value="1"/>
</dbReference>
<dbReference type="AlphaFoldDB" id="A0A805Z8I0"/>
<accession>A0A805Z8I0</accession>
<name>A0A805Z8I0_LACGA</name>
<feature type="domain" description="N-acetyltransferase" evidence="1">
    <location>
        <begin position="1"/>
        <end position="159"/>
    </location>
</feature>
<dbReference type="Gene3D" id="3.40.630.30">
    <property type="match status" value="1"/>
</dbReference>
<reference evidence="2 3" key="1">
    <citation type="journal article" date="2006" name="Proc. Natl. Acad. Sci. U.S.A.">
        <title>Comparative genomics of the lactic acid bacteria.</title>
        <authorList>
            <person name="Makarova K."/>
            <person name="Slesarev A."/>
            <person name="Wolf Y."/>
            <person name="Sorokin A."/>
            <person name="Mirkin B."/>
            <person name="Koonin E."/>
            <person name="Pavlov A."/>
            <person name="Pavlova N."/>
            <person name="Karamychev V."/>
            <person name="Polouchine N."/>
            <person name="Shakhova V."/>
            <person name="Grigoriev I."/>
            <person name="Lou Y."/>
            <person name="Rohksar D."/>
            <person name="Lucas S."/>
            <person name="Huang K."/>
            <person name="Goodstein D.M."/>
            <person name="Hawkins T."/>
            <person name="Plengvidhya V."/>
            <person name="Welker D."/>
            <person name="Hughes J."/>
            <person name="Goh Y."/>
            <person name="Benson A."/>
            <person name="Baldwin K."/>
            <person name="Lee J.H."/>
            <person name="Diaz-Muniz I."/>
            <person name="Dosti B."/>
            <person name="Smeianov V."/>
            <person name="Wechter W."/>
            <person name="Barabote R."/>
            <person name="Lorca G."/>
            <person name="Altermann E."/>
            <person name="Barrangou R."/>
            <person name="Ganesan B."/>
            <person name="Xie Y."/>
            <person name="Rawsthorne H."/>
            <person name="Tamir D."/>
            <person name="Parker C."/>
            <person name="Breidt F."/>
            <person name="Broadbent J."/>
            <person name="Hutkins R."/>
            <person name="O'Sullivan D."/>
            <person name="Steele J."/>
            <person name="Unlu G."/>
            <person name="Saier M."/>
            <person name="Klaenhammer T."/>
            <person name="Richardson P."/>
            <person name="Kozyavkin S."/>
            <person name="Weimer B."/>
            <person name="Mills D."/>
        </authorList>
    </citation>
    <scope>NUCLEOTIDE SEQUENCE [LARGE SCALE GENOMIC DNA]</scope>
    <source>
        <strain evidence="3">ATCC 33323 / DSM 20243 / BCRC 14619 / CIP 102991 / JCM 1131 / KCTC 3163 / NCIMB 11718 / NCTC 13722 / AM63</strain>
    </source>
</reference>
<dbReference type="RefSeq" id="WP_003647261.1">
    <property type="nucleotide sequence ID" value="NC_008530.1"/>
</dbReference>
<dbReference type="GeneID" id="29638866"/>
<dbReference type="Proteomes" id="UP000000664">
    <property type="component" value="Chromosome"/>
</dbReference>
<dbReference type="KEGG" id="lga:LGAS_1044"/>
<dbReference type="GO" id="GO:0016747">
    <property type="term" value="F:acyltransferase activity, transferring groups other than amino-acyl groups"/>
    <property type="evidence" value="ECO:0007669"/>
    <property type="project" value="InterPro"/>
</dbReference>
<dbReference type="InterPro" id="IPR016181">
    <property type="entry name" value="Acyl_CoA_acyltransferase"/>
</dbReference>